<dbReference type="Pfam" id="PF01782">
    <property type="entry name" value="RimM"/>
    <property type="match status" value="1"/>
</dbReference>
<dbReference type="EMBL" id="CP016303">
    <property type="protein sequence ID" value="ASX26173.1"/>
    <property type="molecule type" value="Genomic_DNA"/>
</dbReference>
<dbReference type="OrthoDB" id="9783509at2"/>
<dbReference type="NCBIfam" id="TIGR02273">
    <property type="entry name" value="16S_RimM"/>
    <property type="match status" value="1"/>
</dbReference>
<dbReference type="HAMAP" id="MF_00014">
    <property type="entry name" value="Ribosome_mat_RimM"/>
    <property type="match status" value="1"/>
</dbReference>
<dbReference type="Pfam" id="PF24986">
    <property type="entry name" value="PRC_RimM"/>
    <property type="match status" value="1"/>
</dbReference>
<dbReference type="GO" id="GO:0042274">
    <property type="term" value="P:ribosomal small subunit biogenesis"/>
    <property type="evidence" value="ECO:0007669"/>
    <property type="project" value="UniProtKB-UniRule"/>
</dbReference>
<dbReference type="PANTHER" id="PTHR33692:SF1">
    <property type="entry name" value="RIBOSOME MATURATION FACTOR RIMM"/>
    <property type="match status" value="1"/>
</dbReference>
<keyword evidence="1" id="KW-0690">Ribosome biogenesis</keyword>
<dbReference type="GO" id="GO:0043022">
    <property type="term" value="F:ribosome binding"/>
    <property type="evidence" value="ECO:0007669"/>
    <property type="project" value="InterPro"/>
</dbReference>
<organism evidence="4 5">
    <name type="scientific">Candidatus Hamiltonella defensa</name>
    <name type="common">Bemisia tabaci</name>
    <dbReference type="NCBI Taxonomy" id="672795"/>
    <lineage>
        <taxon>Bacteria</taxon>
        <taxon>Pseudomonadati</taxon>
        <taxon>Pseudomonadota</taxon>
        <taxon>Gammaproteobacteria</taxon>
        <taxon>Enterobacterales</taxon>
        <taxon>Enterobacteriaceae</taxon>
        <taxon>aphid secondary symbionts</taxon>
        <taxon>Candidatus Williamhamiltonella</taxon>
    </lineage>
</organism>
<dbReference type="AlphaFoldDB" id="A0A249DXA7"/>
<dbReference type="Proteomes" id="UP000216438">
    <property type="component" value="Chromosome"/>
</dbReference>
<evidence type="ECO:0000259" key="3">
    <source>
        <dbReference type="Pfam" id="PF24986"/>
    </source>
</evidence>
<feature type="domain" description="RimM N-terminal" evidence="2">
    <location>
        <begin position="11"/>
        <end position="91"/>
    </location>
</feature>
<comment type="similarity">
    <text evidence="1">Belongs to the RimM family.</text>
</comment>
<keyword evidence="1" id="KW-0698">rRNA processing</keyword>
<dbReference type="SUPFAM" id="SSF50346">
    <property type="entry name" value="PRC-barrel domain"/>
    <property type="match status" value="1"/>
</dbReference>
<evidence type="ECO:0000259" key="2">
    <source>
        <dbReference type="Pfam" id="PF01782"/>
    </source>
</evidence>
<dbReference type="GO" id="GO:0006364">
    <property type="term" value="P:rRNA processing"/>
    <property type="evidence" value="ECO:0007669"/>
    <property type="project" value="UniProtKB-UniRule"/>
</dbReference>
<reference evidence="5" key="1">
    <citation type="submission" date="2016-06" db="EMBL/GenBank/DDBJ databases">
        <authorList>
            <person name="Chen W."/>
            <person name="Hasegawa D.K."/>
        </authorList>
    </citation>
    <scope>NUCLEOTIDE SEQUENCE [LARGE SCALE GENOMIC DNA]</scope>
    <source>
        <strain evidence="5">MEAM1</strain>
    </source>
</reference>
<dbReference type="InterPro" id="IPR009000">
    <property type="entry name" value="Transl_B-barrel_sf"/>
</dbReference>
<protein>
    <recommendedName>
        <fullName evidence="1">Ribosome maturation factor RimM</fullName>
    </recommendedName>
</protein>
<dbReference type="InterPro" id="IPR002676">
    <property type="entry name" value="RimM_N"/>
</dbReference>
<dbReference type="InterPro" id="IPR036976">
    <property type="entry name" value="RimM_N_sf"/>
</dbReference>
<comment type="subunit">
    <text evidence="1">Binds ribosomal protein uS19.</text>
</comment>
<dbReference type="InterPro" id="IPR056792">
    <property type="entry name" value="PRC_RimM"/>
</dbReference>
<dbReference type="GO" id="GO:0005840">
    <property type="term" value="C:ribosome"/>
    <property type="evidence" value="ECO:0007669"/>
    <property type="project" value="InterPro"/>
</dbReference>
<evidence type="ECO:0000313" key="4">
    <source>
        <dbReference type="EMBL" id="ASX26173.1"/>
    </source>
</evidence>
<reference evidence="4 5" key="2">
    <citation type="submission" date="2017-09" db="EMBL/GenBank/DDBJ databases">
        <title>The genome of whitefly Bemisia tabaci, a global crop pest, provides novel insights into virus transmission, host adaptation and insecticide resistance.</title>
        <authorList>
            <person name="Kaur N."/>
            <person name="Kliot A."/>
            <person name="Pinheiro P.V."/>
            <person name="Luan J."/>
            <person name="Zheng Y."/>
            <person name="Liu W."/>
            <person name="Sun H."/>
            <person name="Yang X."/>
            <person name="Xu Y."/>
            <person name="Luo Y."/>
            <person name="Kruse A."/>
            <person name="Fisher T.W."/>
            <person name="Nelson D.R."/>
            <person name="Elimelech M."/>
            <person name="MacCoss M."/>
            <person name="Johnson R."/>
            <person name="Cohen E."/>
            <person name="Hunter W.B."/>
            <person name="Brown J.K."/>
            <person name="Jander G."/>
            <person name="Cilia M."/>
            <person name="Douglas A.E."/>
            <person name="Ghanim M."/>
            <person name="Simmons A.M."/>
            <person name="Wintermantel W.M."/>
            <person name="Ling K.-S."/>
            <person name="Fei Z."/>
        </authorList>
    </citation>
    <scope>NUCLEOTIDE SEQUENCE [LARGE SCALE GENOMIC DNA]</scope>
    <source>
        <strain evidence="4 5">MEAM1</strain>
    </source>
</reference>
<dbReference type="PANTHER" id="PTHR33692">
    <property type="entry name" value="RIBOSOME MATURATION FACTOR RIMM"/>
    <property type="match status" value="1"/>
</dbReference>
<keyword evidence="1" id="KW-0963">Cytoplasm</keyword>
<feature type="domain" description="Ribosome maturation factor RimM PRC barrel" evidence="3">
    <location>
        <begin position="103"/>
        <end position="171"/>
    </location>
</feature>
<sequence>MTTHLKQPVIVGKIGSTYSVRGWLKMFSFTEKTDSIFDYQPWFIQHKNHWQFIDIEDWKCYQQDFLLKIKNIDEKEKAQHFVNAEITVDASQLPVLEEGDYYWKDIIGCQVIHISGDVIGTVVSMIETGANDVMVVQTQIQDHKSCLVPFLCGQVVKKVDKVMQQIQVDWDLDF</sequence>
<evidence type="ECO:0000313" key="5">
    <source>
        <dbReference type="Proteomes" id="UP000216438"/>
    </source>
</evidence>
<accession>A0A249DXA7</accession>
<dbReference type="InterPro" id="IPR011961">
    <property type="entry name" value="RimM"/>
</dbReference>
<dbReference type="InterPro" id="IPR011033">
    <property type="entry name" value="PRC_barrel-like_sf"/>
</dbReference>
<dbReference type="GO" id="GO:0005737">
    <property type="term" value="C:cytoplasm"/>
    <property type="evidence" value="ECO:0007669"/>
    <property type="project" value="UniProtKB-SubCell"/>
</dbReference>
<dbReference type="Gene3D" id="2.30.30.240">
    <property type="entry name" value="PRC-barrel domain"/>
    <property type="match status" value="1"/>
</dbReference>
<evidence type="ECO:0000256" key="1">
    <source>
        <dbReference type="HAMAP-Rule" id="MF_00014"/>
    </source>
</evidence>
<comment type="function">
    <text evidence="1">An accessory protein needed during the final step in the assembly of 30S ribosomal subunit, possibly for assembly of the head region. Essential for efficient processing of 16S rRNA. May be needed both before and after RbfA during the maturation of 16S rRNA. It has affinity for free ribosomal 30S subunits but not for 70S ribosomes.</text>
</comment>
<dbReference type="RefSeq" id="WP_016857556.1">
    <property type="nucleotide sequence ID" value="NZ_CP016303.1"/>
</dbReference>
<keyword evidence="1" id="KW-0143">Chaperone</keyword>
<dbReference type="Gene3D" id="2.40.30.60">
    <property type="entry name" value="RimM"/>
    <property type="match status" value="1"/>
</dbReference>
<comment type="domain">
    <text evidence="1">The PRC barrel domain binds ribosomal protein uS19.</text>
</comment>
<name>A0A249DXA7_9ENTR</name>
<proteinExistence type="inferred from homology"/>
<dbReference type="SUPFAM" id="SSF50447">
    <property type="entry name" value="Translation proteins"/>
    <property type="match status" value="1"/>
</dbReference>
<comment type="subcellular location">
    <subcellularLocation>
        <location evidence="1">Cytoplasm</location>
    </subcellularLocation>
</comment>
<gene>
    <name evidence="1 4" type="primary">rimM</name>
    <name evidence="4" type="ORF">BA171_03490</name>
</gene>